<evidence type="ECO:0000256" key="3">
    <source>
        <dbReference type="ARBA" id="ARBA00022475"/>
    </source>
</evidence>
<keyword evidence="6 7" id="KW-0472">Membrane</keyword>
<evidence type="ECO:0000256" key="1">
    <source>
        <dbReference type="ARBA" id="ARBA00004651"/>
    </source>
</evidence>
<dbReference type="Pfam" id="PF07690">
    <property type="entry name" value="MFS_1"/>
    <property type="match status" value="1"/>
</dbReference>
<evidence type="ECO:0000256" key="4">
    <source>
        <dbReference type="ARBA" id="ARBA00022692"/>
    </source>
</evidence>
<accession>A0A229NTN7</accession>
<dbReference type="OrthoDB" id="9816041at2"/>
<reference evidence="9 10" key="1">
    <citation type="submission" date="2017-07" db="EMBL/GenBank/DDBJ databases">
        <title>Paenibacillus herberti R33 genome sequencing and assembly.</title>
        <authorList>
            <person name="Su W."/>
        </authorList>
    </citation>
    <scope>NUCLEOTIDE SEQUENCE [LARGE SCALE GENOMIC DNA]</scope>
    <source>
        <strain evidence="9 10">R33</strain>
    </source>
</reference>
<organism evidence="9 10">
    <name type="scientific">Paenibacillus herberti</name>
    <dbReference type="NCBI Taxonomy" id="1619309"/>
    <lineage>
        <taxon>Bacteria</taxon>
        <taxon>Bacillati</taxon>
        <taxon>Bacillota</taxon>
        <taxon>Bacilli</taxon>
        <taxon>Bacillales</taxon>
        <taxon>Paenibacillaceae</taxon>
        <taxon>Paenibacillus</taxon>
    </lineage>
</organism>
<sequence length="491" mass="52857">MSASASPKEEAPQYKAVPIMAALLISGFIGMLSETGLNIAITKLMVIFNVEPAQIQWLTTGFILVLAIITPVSGVLLQWFTTRQLFVTSLSFSIVGTLIAALAPSFEVLLTARLIQAVGTGLLIPLMFNTVLVIFPPHKRGAAMGIMGLVIMFAPAIGPAIAGMFLEYSDWTAIFWTALPLLVGALIFGLIFMRNVSEITRPRIDILSILLSSIGFGGIVFGFSTAGEGDHGWSNPKVIIGMIVGGVALLLFILRQLRMKQPMMNLRAFRYPMFTMGTLIVFVAMMIILSTVMLLPIYLQNGMAMLPLAAGLLLLPGGLINGLMSPLMGRLFDKHGPRWLVMPGLALVIVVLWFMTGIETTTSKGEIILLHSLLMIGISMIMMPASTNGLNQLPRELYPDGTAIMNTLQQVAGAIGTALAISIMSAGTKAYYTDNGKSIEDLTLAPLAMTQGVQAAFFMTIIFAALGLVISFFIKRVKVDQQDGGMQGPMH</sequence>
<evidence type="ECO:0000313" key="10">
    <source>
        <dbReference type="Proteomes" id="UP000215145"/>
    </source>
</evidence>
<feature type="transmembrane region" description="Helical" evidence="7">
    <location>
        <begin position="114"/>
        <end position="135"/>
    </location>
</feature>
<dbReference type="PANTHER" id="PTHR42718">
    <property type="entry name" value="MAJOR FACILITATOR SUPERFAMILY MULTIDRUG TRANSPORTER MFSC"/>
    <property type="match status" value="1"/>
</dbReference>
<dbReference type="InterPro" id="IPR004638">
    <property type="entry name" value="EmrB-like"/>
</dbReference>
<feature type="transmembrane region" description="Helical" evidence="7">
    <location>
        <begin position="238"/>
        <end position="254"/>
    </location>
</feature>
<feature type="transmembrane region" description="Helical" evidence="7">
    <location>
        <begin position="142"/>
        <end position="165"/>
    </location>
</feature>
<evidence type="ECO:0000259" key="8">
    <source>
        <dbReference type="PROSITE" id="PS50850"/>
    </source>
</evidence>
<dbReference type="GO" id="GO:0005886">
    <property type="term" value="C:plasma membrane"/>
    <property type="evidence" value="ECO:0007669"/>
    <property type="project" value="UniProtKB-SubCell"/>
</dbReference>
<feature type="transmembrane region" description="Helical" evidence="7">
    <location>
        <begin position="274"/>
        <end position="299"/>
    </location>
</feature>
<feature type="transmembrane region" description="Helical" evidence="7">
    <location>
        <begin position="54"/>
        <end position="77"/>
    </location>
</feature>
<feature type="domain" description="Major facilitator superfamily (MFS) profile" evidence="8">
    <location>
        <begin position="19"/>
        <end position="479"/>
    </location>
</feature>
<dbReference type="InterPro" id="IPR036259">
    <property type="entry name" value="MFS_trans_sf"/>
</dbReference>
<feature type="transmembrane region" description="Helical" evidence="7">
    <location>
        <begin position="84"/>
        <end position="102"/>
    </location>
</feature>
<feature type="transmembrane region" description="Helical" evidence="7">
    <location>
        <begin position="339"/>
        <end position="356"/>
    </location>
</feature>
<feature type="transmembrane region" description="Helical" evidence="7">
    <location>
        <begin position="368"/>
        <end position="390"/>
    </location>
</feature>
<keyword evidence="5 7" id="KW-1133">Transmembrane helix</keyword>
<keyword evidence="3" id="KW-1003">Cell membrane</keyword>
<evidence type="ECO:0000313" key="9">
    <source>
        <dbReference type="EMBL" id="OXM13271.1"/>
    </source>
</evidence>
<comment type="subcellular location">
    <subcellularLocation>
        <location evidence="1">Cell membrane</location>
        <topology evidence="1">Multi-pass membrane protein</topology>
    </subcellularLocation>
</comment>
<dbReference type="SUPFAM" id="SSF103473">
    <property type="entry name" value="MFS general substrate transporter"/>
    <property type="match status" value="1"/>
</dbReference>
<dbReference type="Proteomes" id="UP000215145">
    <property type="component" value="Unassembled WGS sequence"/>
</dbReference>
<name>A0A229NTN7_9BACL</name>
<keyword evidence="10" id="KW-1185">Reference proteome</keyword>
<dbReference type="Gene3D" id="1.20.1250.20">
    <property type="entry name" value="MFS general substrate transporter like domains"/>
    <property type="match status" value="1"/>
</dbReference>
<dbReference type="CDD" id="cd17503">
    <property type="entry name" value="MFS_LmrB_MDR_like"/>
    <property type="match status" value="1"/>
</dbReference>
<gene>
    <name evidence="9" type="ORF">CGZ75_24070</name>
</gene>
<keyword evidence="2" id="KW-0813">Transport</keyword>
<protein>
    <recommendedName>
        <fullName evidence="8">Major facilitator superfamily (MFS) profile domain-containing protein</fullName>
    </recommendedName>
</protein>
<dbReference type="AlphaFoldDB" id="A0A229NTN7"/>
<feature type="transmembrane region" description="Helical" evidence="7">
    <location>
        <begin position="305"/>
        <end position="327"/>
    </location>
</feature>
<proteinExistence type="predicted"/>
<dbReference type="RefSeq" id="WP_089526961.1">
    <property type="nucleotide sequence ID" value="NZ_NMUQ01000004.1"/>
</dbReference>
<dbReference type="InterPro" id="IPR020846">
    <property type="entry name" value="MFS_dom"/>
</dbReference>
<dbReference type="InterPro" id="IPR011701">
    <property type="entry name" value="MFS"/>
</dbReference>
<feature type="transmembrane region" description="Helical" evidence="7">
    <location>
        <begin position="171"/>
        <end position="192"/>
    </location>
</feature>
<feature type="transmembrane region" description="Helical" evidence="7">
    <location>
        <begin position="411"/>
        <end position="432"/>
    </location>
</feature>
<dbReference type="PANTHER" id="PTHR42718:SF43">
    <property type="entry name" value="LINCOMYCIN RESISTANCE PROTEIN LMRB"/>
    <property type="match status" value="1"/>
</dbReference>
<feature type="transmembrane region" description="Helical" evidence="7">
    <location>
        <begin position="204"/>
        <end position="226"/>
    </location>
</feature>
<feature type="transmembrane region" description="Helical" evidence="7">
    <location>
        <begin position="21"/>
        <end position="48"/>
    </location>
</feature>
<dbReference type="EMBL" id="NMUQ01000004">
    <property type="protein sequence ID" value="OXM13271.1"/>
    <property type="molecule type" value="Genomic_DNA"/>
</dbReference>
<comment type="caution">
    <text evidence="9">The sequence shown here is derived from an EMBL/GenBank/DDBJ whole genome shotgun (WGS) entry which is preliminary data.</text>
</comment>
<dbReference type="PROSITE" id="PS50850">
    <property type="entry name" value="MFS"/>
    <property type="match status" value="1"/>
</dbReference>
<dbReference type="Gene3D" id="1.20.1720.10">
    <property type="entry name" value="Multidrug resistance protein D"/>
    <property type="match status" value="1"/>
</dbReference>
<dbReference type="NCBIfam" id="TIGR00711">
    <property type="entry name" value="efflux_EmrB"/>
    <property type="match status" value="1"/>
</dbReference>
<evidence type="ECO:0000256" key="7">
    <source>
        <dbReference type="SAM" id="Phobius"/>
    </source>
</evidence>
<dbReference type="PRINTS" id="PR01036">
    <property type="entry name" value="TCRTETB"/>
</dbReference>
<feature type="transmembrane region" description="Helical" evidence="7">
    <location>
        <begin position="452"/>
        <end position="474"/>
    </location>
</feature>
<evidence type="ECO:0000256" key="2">
    <source>
        <dbReference type="ARBA" id="ARBA00022448"/>
    </source>
</evidence>
<evidence type="ECO:0000256" key="6">
    <source>
        <dbReference type="ARBA" id="ARBA00023136"/>
    </source>
</evidence>
<evidence type="ECO:0000256" key="5">
    <source>
        <dbReference type="ARBA" id="ARBA00022989"/>
    </source>
</evidence>
<dbReference type="GO" id="GO:0022857">
    <property type="term" value="F:transmembrane transporter activity"/>
    <property type="evidence" value="ECO:0007669"/>
    <property type="project" value="InterPro"/>
</dbReference>
<keyword evidence="4 7" id="KW-0812">Transmembrane</keyword>